<dbReference type="PANTHER" id="PTHR38436">
    <property type="entry name" value="POLYKETIDE CYCLASE SNOAL-LIKE DOMAIN"/>
    <property type="match status" value="1"/>
</dbReference>
<dbReference type="Gene3D" id="3.10.450.50">
    <property type="match status" value="2"/>
</dbReference>
<gene>
    <name evidence="1" type="ORF">MACH21_25590</name>
</gene>
<organism evidence="1 2">
    <name type="scientific">Roseicyclus marinus</name>
    <dbReference type="NCBI Taxonomy" id="2161673"/>
    <lineage>
        <taxon>Bacteria</taxon>
        <taxon>Pseudomonadati</taxon>
        <taxon>Pseudomonadota</taxon>
        <taxon>Alphaproteobacteria</taxon>
        <taxon>Rhodobacterales</taxon>
        <taxon>Roseobacteraceae</taxon>
        <taxon>Roseicyclus</taxon>
    </lineage>
</organism>
<dbReference type="InterPro" id="IPR009959">
    <property type="entry name" value="Cyclase_SnoaL-like"/>
</dbReference>
<dbReference type="PANTHER" id="PTHR38436:SF1">
    <property type="entry name" value="ESTER CYCLASE"/>
    <property type="match status" value="1"/>
</dbReference>
<accession>A0AA48KJ03</accession>
<dbReference type="AlphaFoldDB" id="A0AA48KJ03"/>
<dbReference type="Proteomes" id="UP001337723">
    <property type="component" value="Chromosome"/>
</dbReference>
<dbReference type="KEGG" id="rmai:MACH21_25590"/>
<evidence type="ECO:0000313" key="1">
    <source>
        <dbReference type="EMBL" id="BDW86382.1"/>
    </source>
</evidence>
<dbReference type="GO" id="GO:0030638">
    <property type="term" value="P:polyketide metabolic process"/>
    <property type="evidence" value="ECO:0007669"/>
    <property type="project" value="InterPro"/>
</dbReference>
<dbReference type="InterPro" id="IPR032710">
    <property type="entry name" value="NTF2-like_dom_sf"/>
</dbReference>
<dbReference type="Pfam" id="PF07366">
    <property type="entry name" value="SnoaL"/>
    <property type="match status" value="2"/>
</dbReference>
<proteinExistence type="predicted"/>
<dbReference type="SUPFAM" id="SSF54427">
    <property type="entry name" value="NTF2-like"/>
    <property type="match status" value="2"/>
</dbReference>
<evidence type="ECO:0000313" key="2">
    <source>
        <dbReference type="Proteomes" id="UP001337723"/>
    </source>
</evidence>
<dbReference type="RefSeq" id="WP_338272320.1">
    <property type="nucleotide sequence ID" value="NZ_AP027266.1"/>
</dbReference>
<name>A0AA48KJ03_9RHOB</name>
<reference evidence="1 2" key="1">
    <citation type="submission" date="2023-01" db="EMBL/GenBank/DDBJ databases">
        <title>Complete genome sequence of Roseicyclus marinus strain Dej080120_10.</title>
        <authorList>
            <person name="Ueki S."/>
            <person name="Maruyama F."/>
        </authorList>
    </citation>
    <scope>NUCLEOTIDE SEQUENCE [LARGE SCALE GENOMIC DNA]</scope>
    <source>
        <strain evidence="1 2">Dej080120_10</strain>
    </source>
</reference>
<sequence length="364" mass="40180">MLSDGFAPDASPDSATRTAFKSQLDALAEASPAKMAEALARMARPDAQWRVAHPMNEMAGNAAALAGVWWPLKTALPDLERRDLILVGGCYLGRRYFAAMGHYCGTMRGDWLGIPATGKTVTLRYGEVWQIDEAGQVVQANLLWDVLDLMRQAGLWPLAPSLGVEEPWQGPITADGVRLDPSDPVLGRDSLEQTLAMHKTLAEFDDRGRLSREALIAMPQREHWHPKMMWYGPAGIGTTRGLDGFVDGHQMPFRVAFHRPQGTFEEVTAERARHGAGHYIRIGDGPYSVTGGWPSVYAMHMGGGFCGMPPTGKPVFMRVMDFYLHHEGLIRENWVPLDMLDLFRQMGVDVMARALGPHGAKPPR</sequence>
<protein>
    <submittedName>
        <fullName evidence="1">Polyketide cyclase</fullName>
    </submittedName>
</protein>
<dbReference type="EMBL" id="AP027266">
    <property type="protein sequence ID" value="BDW86382.1"/>
    <property type="molecule type" value="Genomic_DNA"/>
</dbReference>
<keyword evidence="2" id="KW-1185">Reference proteome</keyword>